<dbReference type="Pfam" id="PF16161">
    <property type="entry name" value="DUF4867"/>
    <property type="match status" value="1"/>
</dbReference>
<gene>
    <name evidence="1" type="ORF">bsdE14_21480</name>
</gene>
<protein>
    <submittedName>
        <fullName evidence="1">DUF4867 domain-containing protein</fullName>
    </submittedName>
</protein>
<keyword evidence="2" id="KW-1185">Reference proteome</keyword>
<dbReference type="EMBL" id="BRXR01000001">
    <property type="protein sequence ID" value="GLC30738.1"/>
    <property type="molecule type" value="Genomic_DNA"/>
</dbReference>
<proteinExistence type="predicted"/>
<dbReference type="RefSeq" id="WP_264850016.1">
    <property type="nucleotide sequence ID" value="NZ_BRXR01000001.1"/>
</dbReference>
<name>A0ABQ5N664_9CLOT</name>
<sequence length="223" mass="25455">MTLNELRELNPHLDIKGVTNLAFKKYGRIVTGYDFTELIKYMENNTEIPEVGTIYSSSEAVMKADEVSEHIEKDIFGEMPIQVGYCNGKSSNLNALEYHKSSELNIAVTDMLLFLGRVQDIQEWQYDVKNLDAFFVPEGVAVELYATTLHFAPCKIEPSGFKCIVISPKETNHKLQHEYDKQGENRLLFMKNKWLLVHPSREDLLERGAYSGINGANLEVFID</sequence>
<dbReference type="Proteomes" id="UP001208567">
    <property type="component" value="Unassembled WGS sequence"/>
</dbReference>
<dbReference type="InterPro" id="IPR032358">
    <property type="entry name" value="DUF4867"/>
</dbReference>
<evidence type="ECO:0000313" key="2">
    <source>
        <dbReference type="Proteomes" id="UP001208567"/>
    </source>
</evidence>
<reference evidence="1 2" key="1">
    <citation type="journal article" date="2024" name="Int. J. Syst. Evol. Microbiol.">
        <title>Clostridium omnivorum sp. nov., isolated from anoxic soil under the treatment of reductive soil disinfestation.</title>
        <authorList>
            <person name="Ueki A."/>
            <person name="Tonouchi A."/>
            <person name="Kaku N."/>
            <person name="Honma S."/>
            <person name="Ueki K."/>
        </authorList>
    </citation>
    <scope>NUCLEOTIDE SEQUENCE [LARGE SCALE GENOMIC DNA]</scope>
    <source>
        <strain evidence="1 2">E14</strain>
    </source>
</reference>
<organism evidence="1 2">
    <name type="scientific">Clostridium omnivorum</name>
    <dbReference type="NCBI Taxonomy" id="1604902"/>
    <lineage>
        <taxon>Bacteria</taxon>
        <taxon>Bacillati</taxon>
        <taxon>Bacillota</taxon>
        <taxon>Clostridia</taxon>
        <taxon>Eubacteriales</taxon>
        <taxon>Clostridiaceae</taxon>
        <taxon>Clostridium</taxon>
    </lineage>
</organism>
<comment type="caution">
    <text evidence="1">The sequence shown here is derived from an EMBL/GenBank/DDBJ whole genome shotgun (WGS) entry which is preliminary data.</text>
</comment>
<accession>A0ABQ5N664</accession>
<evidence type="ECO:0000313" key="1">
    <source>
        <dbReference type="EMBL" id="GLC30738.1"/>
    </source>
</evidence>